<sequence>MNAILLVLLTVFLFLMIPFTICIIFLLVQPRISSSARPASSLGHGDPRMHSRYWQPTRATHEGGAMNNLMNNFPGPLHIYAYLQFPPATLQHIGRSMSGSRVPGDPEAGIRVEQLRIGYINMPQTRMYPGGDTYL</sequence>
<name>A0A8H6YAH3_9AGAR</name>
<dbReference type="OrthoDB" id="3021524at2759"/>
<keyword evidence="1" id="KW-0472">Membrane</keyword>
<dbReference type="Proteomes" id="UP000623467">
    <property type="component" value="Unassembled WGS sequence"/>
</dbReference>
<evidence type="ECO:0000313" key="3">
    <source>
        <dbReference type="Proteomes" id="UP000623467"/>
    </source>
</evidence>
<evidence type="ECO:0000313" key="2">
    <source>
        <dbReference type="EMBL" id="KAF7357408.1"/>
    </source>
</evidence>
<gene>
    <name evidence="2" type="ORF">MSAN_01336800</name>
</gene>
<accession>A0A8H6YAH3</accession>
<organism evidence="2 3">
    <name type="scientific">Mycena sanguinolenta</name>
    <dbReference type="NCBI Taxonomy" id="230812"/>
    <lineage>
        <taxon>Eukaryota</taxon>
        <taxon>Fungi</taxon>
        <taxon>Dikarya</taxon>
        <taxon>Basidiomycota</taxon>
        <taxon>Agaricomycotina</taxon>
        <taxon>Agaricomycetes</taxon>
        <taxon>Agaricomycetidae</taxon>
        <taxon>Agaricales</taxon>
        <taxon>Marasmiineae</taxon>
        <taxon>Mycenaceae</taxon>
        <taxon>Mycena</taxon>
    </lineage>
</organism>
<feature type="transmembrane region" description="Helical" evidence="1">
    <location>
        <begin position="6"/>
        <end position="28"/>
    </location>
</feature>
<proteinExistence type="predicted"/>
<dbReference type="EMBL" id="JACAZH010000010">
    <property type="protein sequence ID" value="KAF7357408.1"/>
    <property type="molecule type" value="Genomic_DNA"/>
</dbReference>
<keyword evidence="1" id="KW-1133">Transmembrane helix</keyword>
<reference evidence="2" key="1">
    <citation type="submission" date="2020-05" db="EMBL/GenBank/DDBJ databases">
        <title>Mycena genomes resolve the evolution of fungal bioluminescence.</title>
        <authorList>
            <person name="Tsai I.J."/>
        </authorList>
    </citation>
    <scope>NUCLEOTIDE SEQUENCE</scope>
    <source>
        <strain evidence="2">160909Yilan</strain>
    </source>
</reference>
<evidence type="ECO:0000256" key="1">
    <source>
        <dbReference type="SAM" id="Phobius"/>
    </source>
</evidence>
<comment type="caution">
    <text evidence="2">The sequence shown here is derived from an EMBL/GenBank/DDBJ whole genome shotgun (WGS) entry which is preliminary data.</text>
</comment>
<dbReference type="AlphaFoldDB" id="A0A8H6YAH3"/>
<keyword evidence="1" id="KW-0812">Transmembrane</keyword>
<protein>
    <submittedName>
        <fullName evidence="2">Uncharacterized protein</fullName>
    </submittedName>
</protein>
<keyword evidence="3" id="KW-1185">Reference proteome</keyword>